<keyword evidence="2" id="KW-0240">DNA-directed RNA polymerase</keyword>
<dbReference type="GO" id="GO:0016987">
    <property type="term" value="F:sigma factor activity"/>
    <property type="evidence" value="ECO:0007669"/>
    <property type="project" value="UniProtKB-KW"/>
</dbReference>
<keyword evidence="5" id="KW-0805">Transcription regulation</keyword>
<dbReference type="PANTHER" id="PTHR32248">
    <property type="entry name" value="RNA POLYMERASE SIGMA-54 FACTOR"/>
    <property type="match status" value="1"/>
</dbReference>
<dbReference type="GO" id="GO:0016779">
    <property type="term" value="F:nucleotidyltransferase activity"/>
    <property type="evidence" value="ECO:0007669"/>
    <property type="project" value="UniProtKB-KW"/>
</dbReference>
<evidence type="ECO:0000259" key="9">
    <source>
        <dbReference type="Pfam" id="PF04552"/>
    </source>
</evidence>
<dbReference type="InterPro" id="IPR000394">
    <property type="entry name" value="RNA_pol_sigma_54"/>
</dbReference>
<evidence type="ECO:0000256" key="1">
    <source>
        <dbReference type="ARBA" id="ARBA00008798"/>
    </source>
</evidence>
<dbReference type="GO" id="GO:0000428">
    <property type="term" value="C:DNA-directed RNA polymerase complex"/>
    <property type="evidence" value="ECO:0007669"/>
    <property type="project" value="UniProtKB-KW"/>
</dbReference>
<dbReference type="PRINTS" id="PR00045">
    <property type="entry name" value="SIGMA54FCT"/>
</dbReference>
<keyword evidence="3" id="KW-0808">Transferase</keyword>
<evidence type="ECO:0000256" key="6">
    <source>
        <dbReference type="ARBA" id="ARBA00023082"/>
    </source>
</evidence>
<dbReference type="EMBL" id="JQIF01000023">
    <property type="protein sequence ID" value="KGJ54028.1"/>
    <property type="molecule type" value="Genomic_DNA"/>
</dbReference>
<evidence type="ECO:0000313" key="12">
    <source>
        <dbReference type="Proteomes" id="UP000030008"/>
    </source>
</evidence>
<dbReference type="GO" id="GO:0006352">
    <property type="term" value="P:DNA-templated transcription initiation"/>
    <property type="evidence" value="ECO:0007669"/>
    <property type="project" value="InterPro"/>
</dbReference>
<dbReference type="InterPro" id="IPR007046">
    <property type="entry name" value="RNA_pol_sigma_54_core-bd"/>
</dbReference>
<dbReference type="Pfam" id="PF04552">
    <property type="entry name" value="Sigma54_DBD"/>
    <property type="match status" value="1"/>
</dbReference>
<evidence type="ECO:0000256" key="2">
    <source>
        <dbReference type="ARBA" id="ARBA00022478"/>
    </source>
</evidence>
<dbReference type="Gene3D" id="1.10.10.1330">
    <property type="entry name" value="RNA polymerase sigma-54 factor, core-binding domain"/>
    <property type="match status" value="1"/>
</dbReference>
<evidence type="ECO:0000256" key="4">
    <source>
        <dbReference type="ARBA" id="ARBA00022695"/>
    </source>
</evidence>
<sequence>MKEDLYLQLHTTKQDADEDICNFLIESLDEHGFLNSSAAEYAEILGKTPISIQKNIQILQMFEPAGVAARDSIDSIRLQLLRIKKYTAEKIFTQYAEELIRKDYKAIAKDCGLSMEAVTQSLLEIQGCQPYPCSSYAGENNAILLPDFEIQTLGDEIEIIPKQLGHFQIQDELQAVKNDKELRAYFDEAYYFIDHLSKRNKTLLIMVNALIHIQRNHFLYMDELQPCTLLDIANKTGFHESTVSRTLSNKYYLFQNEIYAVKDLFVSATRDGSSKDSILKAIQKFVEQEDKENPYRDQDLVELLEEIDLYVSRRAIAKYRSILHIPGSKERKIR</sequence>
<dbReference type="InterPro" id="IPR038709">
    <property type="entry name" value="RpoN_core-bd_sf"/>
</dbReference>
<keyword evidence="4" id="KW-0548">Nucleotidyltransferase</keyword>
<keyword evidence="8" id="KW-0804">Transcription</keyword>
<dbReference type="PROSITE" id="PS50044">
    <property type="entry name" value="SIGMA54_3"/>
    <property type="match status" value="1"/>
</dbReference>
<name>A0A099IAU0_CLOIN</name>
<evidence type="ECO:0000259" key="10">
    <source>
        <dbReference type="Pfam" id="PF04963"/>
    </source>
</evidence>
<comment type="similarity">
    <text evidence="1">Belongs to the sigma-54 factor family.</text>
</comment>
<proteinExistence type="inferred from homology"/>
<keyword evidence="7" id="KW-0238">DNA-binding</keyword>
<dbReference type="InterPro" id="IPR007634">
    <property type="entry name" value="RNA_pol_sigma_54_DNA-bd"/>
</dbReference>
<gene>
    <name evidence="11" type="ORF">CIAN88_05640</name>
</gene>
<evidence type="ECO:0000256" key="7">
    <source>
        <dbReference type="ARBA" id="ARBA00023125"/>
    </source>
</evidence>
<evidence type="ECO:0000256" key="3">
    <source>
        <dbReference type="ARBA" id="ARBA00022679"/>
    </source>
</evidence>
<protein>
    <submittedName>
        <fullName evidence="11">RNA polymerase subunit sigma-54</fullName>
    </submittedName>
</protein>
<dbReference type="Pfam" id="PF04963">
    <property type="entry name" value="Sigma54_CBD"/>
    <property type="match status" value="1"/>
</dbReference>
<organism evidence="11 12">
    <name type="scientific">Clostridium innocuum</name>
    <dbReference type="NCBI Taxonomy" id="1522"/>
    <lineage>
        <taxon>Bacteria</taxon>
        <taxon>Bacillati</taxon>
        <taxon>Bacillota</taxon>
        <taxon>Clostridia</taxon>
        <taxon>Eubacteriales</taxon>
        <taxon>Clostridiaceae</taxon>
        <taxon>Clostridium</taxon>
    </lineage>
</organism>
<feature type="domain" description="RNA polymerase sigma factor 54 DNA-binding" evidence="9">
    <location>
        <begin position="181"/>
        <end position="332"/>
    </location>
</feature>
<dbReference type="Gene3D" id="1.10.10.60">
    <property type="entry name" value="Homeodomain-like"/>
    <property type="match status" value="1"/>
</dbReference>
<dbReference type="GO" id="GO:0001216">
    <property type="term" value="F:DNA-binding transcription activator activity"/>
    <property type="evidence" value="ECO:0007669"/>
    <property type="project" value="InterPro"/>
</dbReference>
<dbReference type="AlphaFoldDB" id="A0A099IAU0"/>
<reference evidence="11 12" key="1">
    <citation type="submission" date="2014-08" db="EMBL/GenBank/DDBJ databases">
        <title>Clostridium innocuum, an unnegligible vancomycin-resistant pathogen causing extra-intestinal infections.</title>
        <authorList>
            <person name="Feng Y."/>
            <person name="Chiu C.-H."/>
        </authorList>
    </citation>
    <scope>NUCLEOTIDE SEQUENCE [LARGE SCALE GENOMIC DNA]</scope>
    <source>
        <strain evidence="11 12">AN88</strain>
    </source>
</reference>
<dbReference type="PANTHER" id="PTHR32248:SF4">
    <property type="entry name" value="RNA POLYMERASE SIGMA-54 FACTOR"/>
    <property type="match status" value="1"/>
</dbReference>
<evidence type="ECO:0000313" key="11">
    <source>
        <dbReference type="EMBL" id="KGJ54028.1"/>
    </source>
</evidence>
<accession>A0A099IAU0</accession>
<evidence type="ECO:0000256" key="8">
    <source>
        <dbReference type="ARBA" id="ARBA00023163"/>
    </source>
</evidence>
<keyword evidence="6" id="KW-0731">Sigma factor</keyword>
<evidence type="ECO:0000256" key="5">
    <source>
        <dbReference type="ARBA" id="ARBA00023015"/>
    </source>
</evidence>
<dbReference type="Proteomes" id="UP000030008">
    <property type="component" value="Unassembled WGS sequence"/>
</dbReference>
<comment type="caution">
    <text evidence="11">The sequence shown here is derived from an EMBL/GenBank/DDBJ whole genome shotgun (WGS) entry which is preliminary data.</text>
</comment>
<dbReference type="GO" id="GO:0003677">
    <property type="term" value="F:DNA binding"/>
    <property type="evidence" value="ECO:0007669"/>
    <property type="project" value="UniProtKB-KW"/>
</dbReference>
<feature type="domain" description="RNA polymerase sigma factor 54 core-binding" evidence="10">
    <location>
        <begin position="2"/>
        <end position="160"/>
    </location>
</feature>